<evidence type="ECO:0000256" key="5">
    <source>
        <dbReference type="ARBA" id="ARBA00023002"/>
    </source>
</evidence>
<feature type="domain" description="FAD-binding PCMH-type" evidence="6">
    <location>
        <begin position="43"/>
        <end position="213"/>
    </location>
</feature>
<dbReference type="PROSITE" id="PS00862">
    <property type="entry name" value="OX2_COVAL_FAD"/>
    <property type="match status" value="1"/>
</dbReference>
<dbReference type="GO" id="GO:0016491">
    <property type="term" value="F:oxidoreductase activity"/>
    <property type="evidence" value="ECO:0007669"/>
    <property type="project" value="UniProtKB-KW"/>
</dbReference>
<dbReference type="PANTHER" id="PTHR42973">
    <property type="entry name" value="BINDING OXIDOREDUCTASE, PUTATIVE (AFU_ORTHOLOGUE AFUA_1G17690)-RELATED"/>
    <property type="match status" value="1"/>
</dbReference>
<dbReference type="PANTHER" id="PTHR42973:SF39">
    <property type="entry name" value="FAD-BINDING PCMH-TYPE DOMAIN-CONTAINING PROTEIN"/>
    <property type="match status" value="1"/>
</dbReference>
<evidence type="ECO:0000256" key="2">
    <source>
        <dbReference type="ARBA" id="ARBA00005466"/>
    </source>
</evidence>
<keyword evidence="4" id="KW-0274">FAD</keyword>
<protein>
    <submittedName>
        <fullName evidence="7">FAD-binding oxidoreductase</fullName>
    </submittedName>
</protein>
<dbReference type="InterPro" id="IPR016167">
    <property type="entry name" value="FAD-bd_PCMH_sub1"/>
</dbReference>
<dbReference type="KEGG" id="nay:HYG81_18515"/>
<dbReference type="OrthoDB" id="213514at2157"/>
<keyword evidence="8" id="KW-1185">Reference proteome</keyword>
<evidence type="ECO:0000256" key="1">
    <source>
        <dbReference type="ARBA" id="ARBA00001974"/>
    </source>
</evidence>
<keyword evidence="3" id="KW-0285">Flavoprotein</keyword>
<dbReference type="Proteomes" id="UP000510869">
    <property type="component" value="Chromosome"/>
</dbReference>
<dbReference type="GO" id="GO:0071949">
    <property type="term" value="F:FAD binding"/>
    <property type="evidence" value="ECO:0007669"/>
    <property type="project" value="InterPro"/>
</dbReference>
<dbReference type="InterPro" id="IPR006093">
    <property type="entry name" value="Oxy_OxRdtase_FAD_BS"/>
</dbReference>
<reference evidence="7 8" key="1">
    <citation type="submission" date="2020-07" db="EMBL/GenBank/DDBJ databases">
        <title>Natrinema (YPL30) sp. nov. and Haloterrigena xxxxxx (YPL8) sp. nov., isolated from a salt mine.</title>
        <authorList>
            <person name="Cui H."/>
        </authorList>
    </citation>
    <scope>NUCLEOTIDE SEQUENCE [LARGE SCALE GENOMIC DNA]</scope>
    <source>
        <strain evidence="7 8">YPL13</strain>
    </source>
</reference>
<sequence>MKTENEAIDTETVVAFEKSFRGRVVLPDDEDYDECRRVWNGMIDRYPAMIAQCAGVADVIASVNFARENDLLIAVKAGGHNAAGNAVCDNGLVIDCSPMTAVRVDPGTRTVRVEPGVTMGDLDHETQAFGLATPGGTVSTTGVAGLTLGGGWGWLSRRFGLTIDNLRSVDVVTATGELVHASEDENPDLFWGIRGGGGNFGIVTSFEFDCHEVGPMVLGGMVIHPFEDAADLLRFHREFTADMPDECCCYAAIMTAPPAPFLPEAVHGTKVAALAPFYSGPIETGEELLQPLRDFGEPIVDQVQPMPYAALQQMLDEPQAPGYRNYWKSQLVDPLPDDAIDMVVERAGTLPSPMSQLVLEHLGGAISRVEPDATAYRNRNAAFSFNVFSRWEDPAEDETHVSWAREFHAAMEPFATEGVAVNFLSQEGDERVRAAYGDNYDLLVDVKDAYDPENRFRMNQNITPSARADGGASHERV</sequence>
<dbReference type="PROSITE" id="PS51387">
    <property type="entry name" value="FAD_PCMH"/>
    <property type="match status" value="1"/>
</dbReference>
<evidence type="ECO:0000256" key="4">
    <source>
        <dbReference type="ARBA" id="ARBA00022827"/>
    </source>
</evidence>
<evidence type="ECO:0000313" key="7">
    <source>
        <dbReference type="EMBL" id="QLK26044.1"/>
    </source>
</evidence>
<comment type="cofactor">
    <cofactor evidence="1">
        <name>FAD</name>
        <dbReference type="ChEBI" id="CHEBI:57692"/>
    </cofactor>
</comment>
<evidence type="ECO:0000259" key="6">
    <source>
        <dbReference type="PROSITE" id="PS51387"/>
    </source>
</evidence>
<dbReference type="GeneID" id="56145242"/>
<dbReference type="RefSeq" id="WP_180841224.1">
    <property type="nucleotide sequence ID" value="NZ_CP059154.1"/>
</dbReference>
<dbReference type="Gene3D" id="3.30.465.10">
    <property type="match status" value="1"/>
</dbReference>
<dbReference type="InterPro" id="IPR050416">
    <property type="entry name" value="FAD-linked_Oxidoreductase"/>
</dbReference>
<dbReference type="InterPro" id="IPR016166">
    <property type="entry name" value="FAD-bd_PCMH"/>
</dbReference>
<dbReference type="InterPro" id="IPR036318">
    <property type="entry name" value="FAD-bd_PCMH-like_sf"/>
</dbReference>
<evidence type="ECO:0000256" key="3">
    <source>
        <dbReference type="ARBA" id="ARBA00022630"/>
    </source>
</evidence>
<evidence type="ECO:0000313" key="8">
    <source>
        <dbReference type="Proteomes" id="UP000510869"/>
    </source>
</evidence>
<gene>
    <name evidence="7" type="ORF">HYG81_18515</name>
</gene>
<dbReference type="Gene3D" id="3.40.462.20">
    <property type="match status" value="1"/>
</dbReference>
<accession>A0A7D6GUX4</accession>
<dbReference type="InterPro" id="IPR012951">
    <property type="entry name" value="BBE"/>
</dbReference>
<dbReference type="InterPro" id="IPR016169">
    <property type="entry name" value="FAD-bd_PCMH_sub2"/>
</dbReference>
<dbReference type="InterPro" id="IPR006094">
    <property type="entry name" value="Oxid_FAD_bind_N"/>
</dbReference>
<dbReference type="SUPFAM" id="SSF56176">
    <property type="entry name" value="FAD-binding/transporter-associated domain-like"/>
    <property type="match status" value="1"/>
</dbReference>
<dbReference type="Pfam" id="PF01565">
    <property type="entry name" value="FAD_binding_4"/>
    <property type="match status" value="1"/>
</dbReference>
<dbReference type="Gene3D" id="3.30.43.10">
    <property type="entry name" value="Uridine Diphospho-n-acetylenolpyruvylglucosamine Reductase, domain 2"/>
    <property type="match status" value="1"/>
</dbReference>
<dbReference type="Pfam" id="PF08031">
    <property type="entry name" value="BBE"/>
    <property type="match status" value="1"/>
</dbReference>
<organism evidence="7 8">
    <name type="scientific">Natrinema zhouii</name>
    <dbReference type="NCBI Taxonomy" id="1710539"/>
    <lineage>
        <taxon>Archaea</taxon>
        <taxon>Methanobacteriati</taxon>
        <taxon>Methanobacteriota</taxon>
        <taxon>Stenosarchaea group</taxon>
        <taxon>Halobacteria</taxon>
        <taxon>Halobacteriales</taxon>
        <taxon>Natrialbaceae</taxon>
        <taxon>Natrinema</taxon>
    </lineage>
</organism>
<proteinExistence type="inferred from homology"/>
<keyword evidence="5" id="KW-0560">Oxidoreductase</keyword>
<comment type="similarity">
    <text evidence="2">Belongs to the oxygen-dependent FAD-linked oxidoreductase family.</text>
</comment>
<dbReference type="EMBL" id="CP059154">
    <property type="protein sequence ID" value="QLK26044.1"/>
    <property type="molecule type" value="Genomic_DNA"/>
</dbReference>
<dbReference type="AlphaFoldDB" id="A0A7D6GUX4"/>
<name>A0A7D6GUX4_9EURY</name>